<keyword evidence="2 4" id="KW-0472">Membrane</keyword>
<reference evidence="6 7" key="1">
    <citation type="journal article" date="2021" name="Int. J. Syst. Evol. Microbiol.">
        <title>Faecalibacter bovis sp. nov., isolated from cow faeces.</title>
        <authorList>
            <person name="Li F."/>
            <person name="Zhao W."/>
            <person name="Hong Q."/>
            <person name="Shao Q."/>
            <person name="Song J."/>
            <person name="Yang S."/>
        </authorList>
    </citation>
    <scope>NUCLEOTIDE SEQUENCE [LARGE SCALE GENOMIC DNA]</scope>
    <source>
        <strain evidence="6 7">ZY171143</strain>
    </source>
</reference>
<evidence type="ECO:0000313" key="7">
    <source>
        <dbReference type="Proteomes" id="UP000672011"/>
    </source>
</evidence>
<evidence type="ECO:0000313" key="6">
    <source>
        <dbReference type="EMBL" id="QTV05445.1"/>
    </source>
</evidence>
<evidence type="ECO:0000256" key="3">
    <source>
        <dbReference type="ARBA" id="ARBA00023237"/>
    </source>
</evidence>
<dbReference type="RefSeq" id="WP_230476088.1">
    <property type="nucleotide sequence ID" value="NZ_CP072842.1"/>
</dbReference>
<accession>A0ABX7XC90</accession>
<dbReference type="InterPro" id="IPR050330">
    <property type="entry name" value="Bact_OuterMem_StrucFunc"/>
</dbReference>
<dbReference type="Gene3D" id="3.30.1330.60">
    <property type="entry name" value="OmpA-like domain"/>
    <property type="match status" value="1"/>
</dbReference>
<dbReference type="InterPro" id="IPR006665">
    <property type="entry name" value="OmpA-like"/>
</dbReference>
<dbReference type="CDD" id="cd07185">
    <property type="entry name" value="OmpA_C-like"/>
    <property type="match status" value="1"/>
</dbReference>
<name>A0ABX7XC90_9FLAO</name>
<proteinExistence type="predicted"/>
<gene>
    <name evidence="6" type="ORF">J9309_11825</name>
</gene>
<dbReference type="PROSITE" id="PS51123">
    <property type="entry name" value="OMPA_2"/>
    <property type="match status" value="1"/>
</dbReference>
<dbReference type="Proteomes" id="UP000672011">
    <property type="component" value="Chromosome"/>
</dbReference>
<dbReference type="EMBL" id="CP072842">
    <property type="protein sequence ID" value="QTV05445.1"/>
    <property type="molecule type" value="Genomic_DNA"/>
</dbReference>
<keyword evidence="7" id="KW-1185">Reference proteome</keyword>
<dbReference type="PRINTS" id="PR01021">
    <property type="entry name" value="OMPADOMAIN"/>
</dbReference>
<feature type="domain" description="OmpA-like" evidence="5">
    <location>
        <begin position="216"/>
        <end position="326"/>
    </location>
</feature>
<dbReference type="InterPro" id="IPR006664">
    <property type="entry name" value="OMP_bac"/>
</dbReference>
<dbReference type="PANTHER" id="PTHR30329">
    <property type="entry name" value="STATOR ELEMENT OF FLAGELLAR MOTOR COMPLEX"/>
    <property type="match status" value="1"/>
</dbReference>
<evidence type="ECO:0000256" key="2">
    <source>
        <dbReference type="ARBA" id="ARBA00023136"/>
    </source>
</evidence>
<dbReference type="PANTHER" id="PTHR30329:SF21">
    <property type="entry name" value="LIPOPROTEIN YIAD-RELATED"/>
    <property type="match status" value="1"/>
</dbReference>
<sequence length="326" mass="36807">MKRIILLLGTTTLLFSCSKSENKTEIKTNEKIINDSITVSNPFSIEKIPFITAYIGDFPFFTLPENIVEMNKPLVRDFDIIYFPIEKEYEPIEGKIYKANIKGTSEVPFSQHYFIKSLEDYLTSIGAVKVFDGKLTKEQYQERKDNDPNIGNEGDIGYENEAVKCYIIRTKEKGNIYVQFSADNASGKLNILQEGKLNQTIKKVTSDVIVKDLNEKGKSILYINFEVDKSKVSYDGKELISQIAEALKKDHSLKISIEGHTDNSGDGNYNKKLSSERANEVLKNLVQSGIDKNRLSAKGLGAENPLVANDTEENKAKNRRVELIKL</sequence>
<dbReference type="InterPro" id="IPR036737">
    <property type="entry name" value="OmpA-like_sf"/>
</dbReference>
<keyword evidence="3" id="KW-0998">Cell outer membrane</keyword>
<reference evidence="7" key="2">
    <citation type="submission" date="2021-04" db="EMBL/GenBank/DDBJ databases">
        <title>Taxonomy of Flavobacteriaceae bacterium ZY171143.</title>
        <authorList>
            <person name="Li F."/>
        </authorList>
    </citation>
    <scope>NUCLEOTIDE SEQUENCE [LARGE SCALE GENOMIC DNA]</scope>
    <source>
        <strain evidence="7">ZY171143</strain>
    </source>
</reference>
<evidence type="ECO:0000256" key="1">
    <source>
        <dbReference type="ARBA" id="ARBA00004442"/>
    </source>
</evidence>
<dbReference type="SUPFAM" id="SSF103088">
    <property type="entry name" value="OmpA-like"/>
    <property type="match status" value="1"/>
</dbReference>
<dbReference type="PROSITE" id="PS51257">
    <property type="entry name" value="PROKAR_LIPOPROTEIN"/>
    <property type="match status" value="1"/>
</dbReference>
<evidence type="ECO:0000259" key="5">
    <source>
        <dbReference type="PROSITE" id="PS51123"/>
    </source>
</evidence>
<protein>
    <submittedName>
        <fullName evidence="6">OmpA family protein</fullName>
    </submittedName>
</protein>
<comment type="subcellular location">
    <subcellularLocation>
        <location evidence="1">Cell outer membrane</location>
    </subcellularLocation>
</comment>
<dbReference type="Pfam" id="PF00691">
    <property type="entry name" value="OmpA"/>
    <property type="match status" value="1"/>
</dbReference>
<evidence type="ECO:0000256" key="4">
    <source>
        <dbReference type="PROSITE-ProRule" id="PRU00473"/>
    </source>
</evidence>
<organism evidence="6 7">
    <name type="scientific">Faecalibacter bovis</name>
    <dbReference type="NCBI Taxonomy" id="2898187"/>
    <lineage>
        <taxon>Bacteria</taxon>
        <taxon>Pseudomonadati</taxon>
        <taxon>Bacteroidota</taxon>
        <taxon>Flavobacteriia</taxon>
        <taxon>Flavobacteriales</taxon>
        <taxon>Weeksellaceae</taxon>
        <taxon>Faecalibacter</taxon>
    </lineage>
</organism>